<keyword evidence="4" id="KW-1185">Reference proteome</keyword>
<keyword evidence="3" id="KW-0830">Ubiquinone</keyword>
<gene>
    <name evidence="3" type="ORF">SAMN04488054_103151</name>
</gene>
<keyword evidence="3" id="KW-0489">Methyltransferase</keyword>
<reference evidence="3 4" key="1">
    <citation type="submission" date="2016-10" db="EMBL/GenBank/DDBJ databases">
        <authorList>
            <person name="de Groot N.N."/>
        </authorList>
    </citation>
    <scope>NUCLEOTIDE SEQUENCE [LARGE SCALE GENOMIC DNA]</scope>
    <source>
        <strain evidence="3 4">CGMCC 1.6134</strain>
    </source>
</reference>
<dbReference type="AlphaFoldDB" id="A0A1I4JGH2"/>
<feature type="domain" description="Methyltransferase" evidence="2">
    <location>
        <begin position="41"/>
        <end position="136"/>
    </location>
</feature>
<protein>
    <submittedName>
        <fullName evidence="3">Ubiquinone/menaquinone biosynthesis C-methylase UbiE</fullName>
    </submittedName>
</protein>
<evidence type="ECO:0000313" key="4">
    <source>
        <dbReference type="Proteomes" id="UP000199668"/>
    </source>
</evidence>
<name>A0A1I4JGH2_9BACI</name>
<organism evidence="3 4">
    <name type="scientific">Salibacterium qingdaonense</name>
    <dbReference type="NCBI Taxonomy" id="266892"/>
    <lineage>
        <taxon>Bacteria</taxon>
        <taxon>Bacillati</taxon>
        <taxon>Bacillota</taxon>
        <taxon>Bacilli</taxon>
        <taxon>Bacillales</taxon>
        <taxon>Bacillaceae</taxon>
    </lineage>
</organism>
<accession>A0A1I4JGH2</accession>
<keyword evidence="1" id="KW-0808">Transferase</keyword>
<dbReference type="SUPFAM" id="SSF53335">
    <property type="entry name" value="S-adenosyl-L-methionine-dependent methyltransferases"/>
    <property type="match status" value="1"/>
</dbReference>
<dbReference type="Proteomes" id="UP000199668">
    <property type="component" value="Unassembled WGS sequence"/>
</dbReference>
<dbReference type="PANTHER" id="PTHR43861">
    <property type="entry name" value="TRANS-ACONITATE 2-METHYLTRANSFERASE-RELATED"/>
    <property type="match status" value="1"/>
</dbReference>
<evidence type="ECO:0000256" key="1">
    <source>
        <dbReference type="ARBA" id="ARBA00022679"/>
    </source>
</evidence>
<evidence type="ECO:0000259" key="2">
    <source>
        <dbReference type="Pfam" id="PF13649"/>
    </source>
</evidence>
<dbReference type="Gene3D" id="2.20.25.110">
    <property type="entry name" value="S-adenosyl-L-methionine-dependent methyltransferases"/>
    <property type="match status" value="1"/>
</dbReference>
<dbReference type="Gene3D" id="3.40.50.150">
    <property type="entry name" value="Vaccinia Virus protein VP39"/>
    <property type="match status" value="1"/>
</dbReference>
<dbReference type="OrthoDB" id="9811589at2"/>
<dbReference type="CDD" id="cd02440">
    <property type="entry name" value="AdoMet_MTases"/>
    <property type="match status" value="1"/>
</dbReference>
<dbReference type="InterPro" id="IPR029063">
    <property type="entry name" value="SAM-dependent_MTases_sf"/>
</dbReference>
<sequence length="258" mass="29563">MVTYAGFAQVYDRLMEQAPYDEWLLWIKKLIEGEDSRTQTILDAGCGTGTILVDLLESGYNVQGLDASRDMLDVAEQKLNDRGFSPSLYHEDMRTFRLPASYDVVISFCDSLNYITEESDLHHTFNTFYEHLNEGGSLVFDVHSTDYVKEVLQDFSFADAAGDAAYIWNVIPTGRELEVQHDLSLFIHRGDNAYERFDERHLQRTFPISTYCTILKTCGFELCGIYGDFTWDPPGEETDRIFFHAKKPVQNRSTGINL</sequence>
<dbReference type="Pfam" id="PF13649">
    <property type="entry name" value="Methyltransf_25"/>
    <property type="match status" value="1"/>
</dbReference>
<dbReference type="EMBL" id="FOTY01000003">
    <property type="protein sequence ID" value="SFL65685.1"/>
    <property type="molecule type" value="Genomic_DNA"/>
</dbReference>
<proteinExistence type="predicted"/>
<evidence type="ECO:0000313" key="3">
    <source>
        <dbReference type="EMBL" id="SFL65685.1"/>
    </source>
</evidence>
<dbReference type="RefSeq" id="WP_090925713.1">
    <property type="nucleotide sequence ID" value="NZ_FOTY01000003.1"/>
</dbReference>
<dbReference type="GO" id="GO:0008168">
    <property type="term" value="F:methyltransferase activity"/>
    <property type="evidence" value="ECO:0007669"/>
    <property type="project" value="UniProtKB-KW"/>
</dbReference>
<dbReference type="STRING" id="266892.SAMN04488054_103151"/>
<dbReference type="GO" id="GO:0032259">
    <property type="term" value="P:methylation"/>
    <property type="evidence" value="ECO:0007669"/>
    <property type="project" value="UniProtKB-KW"/>
</dbReference>
<dbReference type="InterPro" id="IPR041698">
    <property type="entry name" value="Methyltransf_25"/>
</dbReference>